<keyword evidence="3" id="KW-0689">Ribosomal protein</keyword>
<dbReference type="InterPro" id="IPR034913">
    <property type="entry name" value="mS27/PTCD2"/>
</dbReference>
<accession>A0A0A1X5J6</accession>
<name>A0A0A1X5J6_ZEUCU</name>
<proteinExistence type="predicted"/>
<reference evidence="3" key="1">
    <citation type="submission" date="2014-11" db="EMBL/GenBank/DDBJ databases">
        <authorList>
            <person name="Geib S."/>
        </authorList>
    </citation>
    <scope>NUCLEOTIDE SEQUENCE</scope>
</reference>
<keyword evidence="3" id="KW-0687">Ribonucleoprotein</keyword>
<comment type="subcellular location">
    <subcellularLocation>
        <location evidence="1">Mitochondrion</location>
    </subcellularLocation>
</comment>
<dbReference type="GO" id="GO:0005739">
    <property type="term" value="C:mitochondrion"/>
    <property type="evidence" value="ECO:0007669"/>
    <property type="project" value="UniProtKB-SubCell"/>
</dbReference>
<dbReference type="GO" id="GO:0005840">
    <property type="term" value="C:ribosome"/>
    <property type="evidence" value="ECO:0007669"/>
    <property type="project" value="UniProtKB-KW"/>
</dbReference>
<dbReference type="EMBL" id="GBXI01007930">
    <property type="protein sequence ID" value="JAD06362.1"/>
    <property type="molecule type" value="Transcribed_RNA"/>
</dbReference>
<reference evidence="3" key="2">
    <citation type="journal article" date="2015" name="Gigascience">
        <title>Reconstructing a comprehensive transcriptome assembly of a white-pupal translocated strain of the pest fruit fly Bactrocera cucurbitae.</title>
        <authorList>
            <person name="Sim S.B."/>
            <person name="Calla B."/>
            <person name="Hall B."/>
            <person name="DeRego T."/>
            <person name="Geib S.M."/>
        </authorList>
    </citation>
    <scope>NUCLEOTIDE SEQUENCE</scope>
</reference>
<evidence type="ECO:0000256" key="2">
    <source>
        <dbReference type="SAM" id="MobiDB-lite"/>
    </source>
</evidence>
<evidence type="ECO:0000313" key="3">
    <source>
        <dbReference type="EMBL" id="JAD06362.1"/>
    </source>
</evidence>
<feature type="region of interest" description="Disordered" evidence="2">
    <location>
        <begin position="395"/>
        <end position="414"/>
    </location>
</feature>
<protein>
    <submittedName>
        <fullName evidence="3">28S ribosomal protein S27, mitochondrial</fullName>
    </submittedName>
</protein>
<organism evidence="3">
    <name type="scientific">Zeugodacus cucurbitae</name>
    <name type="common">Melon fruit fly</name>
    <name type="synonym">Bactrocera cucurbitae</name>
    <dbReference type="NCBI Taxonomy" id="28588"/>
    <lineage>
        <taxon>Eukaryota</taxon>
        <taxon>Metazoa</taxon>
        <taxon>Ecdysozoa</taxon>
        <taxon>Arthropoda</taxon>
        <taxon>Hexapoda</taxon>
        <taxon>Insecta</taxon>
        <taxon>Pterygota</taxon>
        <taxon>Neoptera</taxon>
        <taxon>Endopterygota</taxon>
        <taxon>Diptera</taxon>
        <taxon>Brachycera</taxon>
        <taxon>Muscomorpha</taxon>
        <taxon>Tephritoidea</taxon>
        <taxon>Tephritidae</taxon>
        <taxon>Zeugodacus</taxon>
        <taxon>Zeugodacus</taxon>
    </lineage>
</organism>
<dbReference type="AlphaFoldDB" id="A0A0A1X5J6"/>
<evidence type="ECO:0000256" key="1">
    <source>
        <dbReference type="ARBA" id="ARBA00004173"/>
    </source>
</evidence>
<dbReference type="Pfam" id="PF10037">
    <property type="entry name" value="MRP-S27"/>
    <property type="match status" value="1"/>
</dbReference>
<gene>
    <name evidence="3" type="primary">Mrps27</name>
    <name evidence="3" type="ORF">g.8114</name>
</gene>
<dbReference type="PANTHER" id="PTHR21393">
    <property type="entry name" value="MITOCHONDRIAL 28S RIBOSOMAL PROTEIN S27"/>
    <property type="match status" value="1"/>
</dbReference>
<sequence length="414" mass="47969">MFRLKIPRTQFNFGFQICRNYLSHEYKSTLVDFNVHALEANNVRAKGYPVQGIILLDIVNGIAHDNRNNAFSESLLKLRSSPDKATQFDATNYAIFRNFLDHENVEELLPIIKNRLQSGVYIDNFVGCYIVDHLLQENNITGATEVSLEIFKQDSLDNKLVVGLILKSIVEYLKQNVEQIFPPVIKEKKTGKKSDEKRVRVKFVRNSEGTSQLPGDIGKALCRISELYPNELTENLKLLGSLLDNRQNLATSLLNNMEINFCRQTLELSQTLLKNKEGVDDLTNGITLRLEAADDTKNIDNLLSKFFEEIDKGEEIKLIEQQKAKYEIWKEQDAIEKNKQINIIPPSQRKENIDQILSDLTQKRQKLWYFENEELIDLEIFKKNKSYPKRWFGKKKKPKVVDDNYVPPEITRKS</sequence>
<dbReference type="PANTHER" id="PTHR21393:SF0">
    <property type="entry name" value="SMALL RIBOSOMAL SUBUNIT PROTEIN MS27"/>
    <property type="match status" value="1"/>
</dbReference>
<dbReference type="InterPro" id="IPR019266">
    <property type="entry name" value="Ribosomal_mS27"/>
</dbReference>